<dbReference type="InterPro" id="IPR006311">
    <property type="entry name" value="TAT_signal"/>
</dbReference>
<dbReference type="Pfam" id="PF12697">
    <property type="entry name" value="Abhydrolase_6"/>
    <property type="match status" value="1"/>
</dbReference>
<keyword evidence="1" id="KW-0732">Signal</keyword>
<dbReference type="PROSITE" id="PS51318">
    <property type="entry name" value="TAT"/>
    <property type="match status" value="1"/>
</dbReference>
<dbReference type="AlphaFoldDB" id="A0A2G9C627"/>
<dbReference type="InterPro" id="IPR029058">
    <property type="entry name" value="AB_hydrolase_fold"/>
</dbReference>
<keyword evidence="4" id="KW-1185">Reference proteome</keyword>
<name>A0A2G9C627_9BURK</name>
<dbReference type="SUPFAM" id="SSF53474">
    <property type="entry name" value="alpha/beta-Hydrolases"/>
    <property type="match status" value="1"/>
</dbReference>
<organism evidence="3 4">
    <name type="scientific">Roseateles chitinivorans</name>
    <dbReference type="NCBI Taxonomy" id="2917965"/>
    <lineage>
        <taxon>Bacteria</taxon>
        <taxon>Pseudomonadati</taxon>
        <taxon>Pseudomonadota</taxon>
        <taxon>Betaproteobacteria</taxon>
        <taxon>Burkholderiales</taxon>
        <taxon>Sphaerotilaceae</taxon>
        <taxon>Roseateles</taxon>
    </lineage>
</organism>
<comment type="caution">
    <text evidence="3">The sequence shown here is derived from an EMBL/GenBank/DDBJ whole genome shotgun (WGS) entry which is preliminary data.</text>
</comment>
<dbReference type="InterPro" id="IPR000073">
    <property type="entry name" value="AB_hydrolase_1"/>
</dbReference>
<dbReference type="EMBL" id="PEOG01000051">
    <property type="protein sequence ID" value="PIM51847.1"/>
    <property type="molecule type" value="Genomic_DNA"/>
</dbReference>
<feature type="domain" description="AB hydrolase-1" evidence="2">
    <location>
        <begin position="46"/>
        <end position="266"/>
    </location>
</feature>
<accession>A0A2G9C627</accession>
<proteinExistence type="predicted"/>
<dbReference type="GO" id="GO:0016787">
    <property type="term" value="F:hydrolase activity"/>
    <property type="evidence" value="ECO:0007669"/>
    <property type="project" value="UniProtKB-KW"/>
</dbReference>
<gene>
    <name evidence="3" type="ORF">CS062_17620</name>
</gene>
<dbReference type="OrthoDB" id="9112061at2"/>
<dbReference type="RefSeq" id="WP_099862907.1">
    <property type="nucleotide sequence ID" value="NZ_PEOG01000051.1"/>
</dbReference>
<evidence type="ECO:0000313" key="4">
    <source>
        <dbReference type="Proteomes" id="UP000231501"/>
    </source>
</evidence>
<feature type="signal peptide" evidence="1">
    <location>
        <begin position="1"/>
        <end position="34"/>
    </location>
</feature>
<reference evidence="3 4" key="1">
    <citation type="submission" date="2017-11" db="EMBL/GenBank/DDBJ databases">
        <title>Draft genome sequence of Mitsuaria sp. HWN-4.</title>
        <authorList>
            <person name="Gundlapally S.R."/>
        </authorList>
    </citation>
    <scope>NUCLEOTIDE SEQUENCE [LARGE SCALE GENOMIC DNA]</scope>
    <source>
        <strain evidence="3 4">HWN-4</strain>
    </source>
</reference>
<evidence type="ECO:0000256" key="1">
    <source>
        <dbReference type="SAM" id="SignalP"/>
    </source>
</evidence>
<feature type="chain" id="PRO_5013594012" evidence="1">
    <location>
        <begin position="35"/>
        <end position="276"/>
    </location>
</feature>
<evidence type="ECO:0000313" key="3">
    <source>
        <dbReference type="EMBL" id="PIM51847.1"/>
    </source>
</evidence>
<dbReference type="Proteomes" id="UP000231501">
    <property type="component" value="Unassembled WGS sequence"/>
</dbReference>
<dbReference type="Gene3D" id="3.40.50.1820">
    <property type="entry name" value="alpha/beta hydrolase"/>
    <property type="match status" value="1"/>
</dbReference>
<protein>
    <submittedName>
        <fullName evidence="3">Alpha/beta hydrolase</fullName>
    </submittedName>
</protein>
<evidence type="ECO:0000259" key="2">
    <source>
        <dbReference type="Pfam" id="PF12697"/>
    </source>
</evidence>
<sequence length="276" mass="28110">MSSPSPRSFLPAALGAVAALGVAAVLSAAGPALAKDAPVAAAKPTIVLVHGAFADASSWNGVAGELRGKGYPVVAVANPLRSVSGDARYTASLLDKIAGPVVLVGHSYGGSVISNAATGNARVKALVYVSAFAPEQGESVVELAGKFPGSTLGDALAAPVPLPEGGVDLYIDQDKFRNQFAADVKPDAARLMAVGQRPVAEAALKEPSQGTAWKDHPVYFVYGAADKNIPPAAMAWMAERAHARRTVVIPNASHVPMVSHAHEVAALIETAAKSAE</sequence>
<dbReference type="PANTHER" id="PTHR37017">
    <property type="entry name" value="AB HYDROLASE-1 DOMAIN-CONTAINING PROTEIN-RELATED"/>
    <property type="match status" value="1"/>
</dbReference>
<keyword evidence="3" id="KW-0378">Hydrolase</keyword>
<dbReference type="InterPro" id="IPR052897">
    <property type="entry name" value="Sec-Metab_Biosynth_Hydrolase"/>
</dbReference>
<dbReference type="PANTHER" id="PTHR37017:SF11">
    <property type="entry name" value="ESTERASE_LIPASE_THIOESTERASE DOMAIN-CONTAINING PROTEIN"/>
    <property type="match status" value="1"/>
</dbReference>